<dbReference type="Gene3D" id="1.10.10.60">
    <property type="entry name" value="Homeodomain-like"/>
    <property type="match status" value="1"/>
</dbReference>
<evidence type="ECO:0000259" key="4">
    <source>
        <dbReference type="PROSITE" id="PS01124"/>
    </source>
</evidence>
<dbReference type="InterPro" id="IPR018060">
    <property type="entry name" value="HTH_AraC"/>
</dbReference>
<proteinExistence type="predicted"/>
<dbReference type="EMBL" id="JBHSDR010000003">
    <property type="protein sequence ID" value="MFC4293880.1"/>
    <property type="molecule type" value="Genomic_DNA"/>
</dbReference>
<dbReference type="InterPro" id="IPR050204">
    <property type="entry name" value="AraC_XylS_family_regulators"/>
</dbReference>
<evidence type="ECO:0000313" key="5">
    <source>
        <dbReference type="EMBL" id="MFC4293880.1"/>
    </source>
</evidence>
<dbReference type="PANTHER" id="PTHR46796">
    <property type="entry name" value="HTH-TYPE TRANSCRIPTIONAL ACTIVATOR RHAS-RELATED"/>
    <property type="match status" value="1"/>
</dbReference>
<keyword evidence="2" id="KW-0238">DNA-binding</keyword>
<dbReference type="Pfam" id="PF12833">
    <property type="entry name" value="HTH_18"/>
    <property type="match status" value="1"/>
</dbReference>
<evidence type="ECO:0000313" key="6">
    <source>
        <dbReference type="Proteomes" id="UP001595828"/>
    </source>
</evidence>
<dbReference type="PANTHER" id="PTHR46796:SF13">
    <property type="entry name" value="HTH-TYPE TRANSCRIPTIONAL ACTIVATOR RHAS"/>
    <property type="match status" value="1"/>
</dbReference>
<accession>A0ABV8RKQ1</accession>
<feature type="domain" description="HTH araC/xylS-type" evidence="4">
    <location>
        <begin position="181"/>
        <end position="282"/>
    </location>
</feature>
<keyword evidence="1" id="KW-0805">Transcription regulation</keyword>
<evidence type="ECO:0000256" key="2">
    <source>
        <dbReference type="ARBA" id="ARBA00023125"/>
    </source>
</evidence>
<organism evidence="5 6">
    <name type="scientific">Novosphingobium tardum</name>
    <dbReference type="NCBI Taxonomy" id="1538021"/>
    <lineage>
        <taxon>Bacteria</taxon>
        <taxon>Pseudomonadati</taxon>
        <taxon>Pseudomonadota</taxon>
        <taxon>Alphaproteobacteria</taxon>
        <taxon>Sphingomonadales</taxon>
        <taxon>Sphingomonadaceae</taxon>
        <taxon>Novosphingobium</taxon>
    </lineage>
</organism>
<gene>
    <name evidence="5" type="ORF">ACFO0A_02280</name>
</gene>
<evidence type="ECO:0000256" key="3">
    <source>
        <dbReference type="ARBA" id="ARBA00023163"/>
    </source>
</evidence>
<sequence>MASPARREERLREGRLTSLALIKLDYIAPPPDLAPFVITFYLFRCDESEIHDIQPGTGCNLSIFMRGKGEMAFRDGMIDASHPINVLTPCAVAAPFMVDGPWHAFGAALSPLGWAALTGKSAAKEGNRLRNATELLGADFAAAGERIIAGYNAGALDGGGMEAILSDAIRRNIGPVPSSHVRLIQMVAQWLGSSLSPSVDDLNAMANYSPRQVQRLVDYYYGLPPKQLARKYRALRAASLLAEPGITADDADAIAGHFYDQSHMIREIRLFAGRTPARVGEADSPVLGALLNLRNFREIRPQVAPLPDDLHR</sequence>
<name>A0ABV8RKQ1_9SPHN</name>
<dbReference type="Proteomes" id="UP001595828">
    <property type="component" value="Unassembled WGS sequence"/>
</dbReference>
<dbReference type="SMART" id="SM00342">
    <property type="entry name" value="HTH_ARAC"/>
    <property type="match status" value="1"/>
</dbReference>
<comment type="caution">
    <text evidence="5">The sequence shown here is derived from an EMBL/GenBank/DDBJ whole genome shotgun (WGS) entry which is preliminary data.</text>
</comment>
<evidence type="ECO:0000256" key="1">
    <source>
        <dbReference type="ARBA" id="ARBA00023015"/>
    </source>
</evidence>
<keyword evidence="3" id="KW-0804">Transcription</keyword>
<protein>
    <submittedName>
        <fullName evidence="5">Helix-turn-helix domain-containing protein</fullName>
    </submittedName>
</protein>
<dbReference type="RefSeq" id="WP_379537361.1">
    <property type="nucleotide sequence ID" value="NZ_JBHSDR010000003.1"/>
</dbReference>
<dbReference type="PROSITE" id="PS01124">
    <property type="entry name" value="HTH_ARAC_FAMILY_2"/>
    <property type="match status" value="1"/>
</dbReference>
<reference evidence="6" key="1">
    <citation type="journal article" date="2019" name="Int. J. Syst. Evol. Microbiol.">
        <title>The Global Catalogue of Microorganisms (GCM) 10K type strain sequencing project: providing services to taxonomists for standard genome sequencing and annotation.</title>
        <authorList>
            <consortium name="The Broad Institute Genomics Platform"/>
            <consortium name="The Broad Institute Genome Sequencing Center for Infectious Disease"/>
            <person name="Wu L."/>
            <person name="Ma J."/>
        </authorList>
    </citation>
    <scope>NUCLEOTIDE SEQUENCE [LARGE SCALE GENOMIC DNA]</scope>
    <source>
        <strain evidence="6">CGMCC 1.12989</strain>
    </source>
</reference>
<keyword evidence="6" id="KW-1185">Reference proteome</keyword>